<dbReference type="EMBL" id="PDFK01000001">
    <property type="protein sequence ID" value="PKU52925.1"/>
    <property type="molecule type" value="Genomic_DNA"/>
</dbReference>
<name>A0A2I0V3N1_9BACI</name>
<comment type="caution">
    <text evidence="1">The sequence shown here is derived from an EMBL/GenBank/DDBJ whole genome shotgun (WGS) entry which is preliminary data.</text>
</comment>
<sequence length="67" mass="7354">MDDAIKKNGREYLSSILIVLKNKTIHSIFVNGEKGFPLEAICFPVGERRAVSSATAPFRGLPVSLYS</sequence>
<accession>A0A2I0V3N1</accession>
<reference evidence="1" key="1">
    <citation type="submission" date="2017-10" db="EMBL/GenBank/DDBJ databases">
        <title>Draft genome of Lysinibacillus fusiformis strain Juneja, a laboratory-derived pathogen of Drosophila melanogaster.</title>
        <authorList>
            <person name="Smith B.R."/>
            <person name="Unckless R.L."/>
        </authorList>
    </citation>
    <scope>NUCLEOTIDE SEQUENCE [LARGE SCALE GENOMIC DNA]</scope>
    <source>
        <strain evidence="1">Juneja</strain>
    </source>
</reference>
<dbReference type="Proteomes" id="UP000234956">
    <property type="component" value="Unassembled WGS sequence"/>
</dbReference>
<evidence type="ECO:0000313" key="1">
    <source>
        <dbReference type="EMBL" id="PKU52925.1"/>
    </source>
</evidence>
<dbReference type="AlphaFoldDB" id="A0A2I0V3N1"/>
<proteinExistence type="predicted"/>
<organism evidence="1">
    <name type="scientific">Lysinibacillus fusiformis</name>
    <dbReference type="NCBI Taxonomy" id="28031"/>
    <lineage>
        <taxon>Bacteria</taxon>
        <taxon>Bacillati</taxon>
        <taxon>Bacillota</taxon>
        <taxon>Bacilli</taxon>
        <taxon>Bacillales</taxon>
        <taxon>Bacillaceae</taxon>
        <taxon>Lysinibacillus</taxon>
    </lineage>
</organism>
<protein>
    <submittedName>
        <fullName evidence="1">Uncharacterized protein</fullName>
    </submittedName>
</protein>
<gene>
    <name evidence="1" type="ORF">CRI88_00930</name>
</gene>